<evidence type="ECO:0000313" key="2">
    <source>
        <dbReference type="EMBL" id="KAK4438614.1"/>
    </source>
</evidence>
<reference evidence="2" key="2">
    <citation type="journal article" date="2024" name="Plant">
        <title>Genomic evolution and insights into agronomic trait innovations of Sesamum species.</title>
        <authorList>
            <person name="Miao H."/>
            <person name="Wang L."/>
            <person name="Qu L."/>
            <person name="Liu H."/>
            <person name="Sun Y."/>
            <person name="Le M."/>
            <person name="Wang Q."/>
            <person name="Wei S."/>
            <person name="Zheng Y."/>
            <person name="Lin W."/>
            <person name="Duan Y."/>
            <person name="Cao H."/>
            <person name="Xiong S."/>
            <person name="Wang X."/>
            <person name="Wei L."/>
            <person name="Li C."/>
            <person name="Ma Q."/>
            <person name="Ju M."/>
            <person name="Zhao R."/>
            <person name="Li G."/>
            <person name="Mu C."/>
            <person name="Tian Q."/>
            <person name="Mei H."/>
            <person name="Zhang T."/>
            <person name="Gao T."/>
            <person name="Zhang H."/>
        </authorList>
    </citation>
    <scope>NUCLEOTIDE SEQUENCE</scope>
    <source>
        <strain evidence="2">3651</strain>
    </source>
</reference>
<accession>A0AAE1YY49</accession>
<dbReference type="AlphaFoldDB" id="A0AAE1YY49"/>
<reference evidence="2" key="1">
    <citation type="submission" date="2020-06" db="EMBL/GenBank/DDBJ databases">
        <authorList>
            <person name="Li T."/>
            <person name="Hu X."/>
            <person name="Zhang T."/>
            <person name="Song X."/>
            <person name="Zhang H."/>
            <person name="Dai N."/>
            <person name="Sheng W."/>
            <person name="Hou X."/>
            <person name="Wei L."/>
        </authorList>
    </citation>
    <scope>NUCLEOTIDE SEQUENCE</scope>
    <source>
        <strain evidence="2">3651</strain>
        <tissue evidence="2">Leaf</tissue>
    </source>
</reference>
<feature type="compositionally biased region" description="Polar residues" evidence="1">
    <location>
        <begin position="52"/>
        <end position="64"/>
    </location>
</feature>
<proteinExistence type="predicted"/>
<organism evidence="2 3">
    <name type="scientific">Sesamum alatum</name>
    <dbReference type="NCBI Taxonomy" id="300844"/>
    <lineage>
        <taxon>Eukaryota</taxon>
        <taxon>Viridiplantae</taxon>
        <taxon>Streptophyta</taxon>
        <taxon>Embryophyta</taxon>
        <taxon>Tracheophyta</taxon>
        <taxon>Spermatophyta</taxon>
        <taxon>Magnoliopsida</taxon>
        <taxon>eudicotyledons</taxon>
        <taxon>Gunneridae</taxon>
        <taxon>Pentapetalae</taxon>
        <taxon>asterids</taxon>
        <taxon>lamiids</taxon>
        <taxon>Lamiales</taxon>
        <taxon>Pedaliaceae</taxon>
        <taxon>Sesamum</taxon>
    </lineage>
</organism>
<protein>
    <submittedName>
        <fullName evidence="2">Uncharacterized protein</fullName>
    </submittedName>
</protein>
<sequence length="102" mass="11410">MESLAGGLLIRSARVSRLKAGFEPKHTQMTKKPKTAWPGSRRYELRIDHSSHNATAGYQHSQHPQGDPGLPPVLRQEDNPHQILIPGHPPIREKVVDSGVRR</sequence>
<dbReference type="EMBL" id="JACGWO010000001">
    <property type="protein sequence ID" value="KAK4438614.1"/>
    <property type="molecule type" value="Genomic_DNA"/>
</dbReference>
<keyword evidence="3" id="KW-1185">Reference proteome</keyword>
<name>A0AAE1YY49_9LAMI</name>
<comment type="caution">
    <text evidence="2">The sequence shown here is derived from an EMBL/GenBank/DDBJ whole genome shotgun (WGS) entry which is preliminary data.</text>
</comment>
<dbReference type="Proteomes" id="UP001293254">
    <property type="component" value="Unassembled WGS sequence"/>
</dbReference>
<feature type="region of interest" description="Disordered" evidence="1">
    <location>
        <begin position="49"/>
        <end position="102"/>
    </location>
</feature>
<gene>
    <name evidence="2" type="ORF">Salat_0195900</name>
</gene>
<evidence type="ECO:0000256" key="1">
    <source>
        <dbReference type="SAM" id="MobiDB-lite"/>
    </source>
</evidence>
<feature type="compositionally biased region" description="Basic and acidic residues" evidence="1">
    <location>
        <begin position="90"/>
        <end position="102"/>
    </location>
</feature>
<evidence type="ECO:0000313" key="3">
    <source>
        <dbReference type="Proteomes" id="UP001293254"/>
    </source>
</evidence>